<dbReference type="InterPro" id="IPR055170">
    <property type="entry name" value="GFO_IDH_MocA-like_dom"/>
</dbReference>
<dbReference type="PANTHER" id="PTHR43818">
    <property type="entry name" value="BCDNA.GH03377"/>
    <property type="match status" value="1"/>
</dbReference>
<dbReference type="AlphaFoldDB" id="A0A221W4Z4"/>
<dbReference type="SUPFAM" id="SSF51735">
    <property type="entry name" value="NAD(P)-binding Rossmann-fold domains"/>
    <property type="match status" value="1"/>
</dbReference>
<dbReference type="Gene3D" id="3.40.50.720">
    <property type="entry name" value="NAD(P)-binding Rossmann-like Domain"/>
    <property type="match status" value="1"/>
</dbReference>
<accession>A0A221W4Z4</accession>
<evidence type="ECO:0000256" key="2">
    <source>
        <dbReference type="SAM" id="MobiDB-lite"/>
    </source>
</evidence>
<feature type="domain" description="GFO/IDH/MocA-like oxidoreductase" evidence="3">
    <location>
        <begin position="164"/>
        <end position="282"/>
    </location>
</feature>
<name>A0A221W4Z4_9PSEU</name>
<dbReference type="Proteomes" id="UP000204221">
    <property type="component" value="Chromosome"/>
</dbReference>
<dbReference type="KEGG" id="ahg:AHOG_16720"/>
<feature type="compositionally biased region" description="Low complexity" evidence="2">
    <location>
        <begin position="1"/>
        <end position="24"/>
    </location>
</feature>
<keyword evidence="5" id="KW-1185">Reference proteome</keyword>
<dbReference type="Pfam" id="PF22725">
    <property type="entry name" value="GFO_IDH_MocA_C3"/>
    <property type="match status" value="1"/>
</dbReference>
<sequence length="336" mass="34855">MRDRLGAAADSTGTTSETGSGEDSPLPRAARDTAAMRIGFLGLAHSHPFTDAGVARSLGVDDIVVWSDEPERLARFRGDHPCRVVDSPAALLAARPDVVVVTMRPAAAPEAVRRVLAAGIPCFGNKLLAVDERGLDTLDAAVAQAPDRFLTTSVLRFSPAVAELSARVAPGDVLAARAEVAHDIGAFLAPERAWQDDPATGGGTLLSVGLHGIELLDAVLRPQTGFSPVAALGAARVHDTASEDVGVLLLRGPDGLPATVEVVGVGPGERYAVTLHTSSGRAEAVLEGADPREALGYRGTMRAVLRMAAGASSEVDWTRSRAVLHAAIRSARTARS</sequence>
<evidence type="ECO:0000259" key="3">
    <source>
        <dbReference type="Pfam" id="PF22725"/>
    </source>
</evidence>
<dbReference type="EMBL" id="CP022521">
    <property type="protein sequence ID" value="ASO20970.1"/>
    <property type="molecule type" value="Genomic_DNA"/>
</dbReference>
<feature type="region of interest" description="Disordered" evidence="2">
    <location>
        <begin position="1"/>
        <end position="27"/>
    </location>
</feature>
<dbReference type="SUPFAM" id="SSF55347">
    <property type="entry name" value="Glyceraldehyde-3-phosphate dehydrogenase-like, C-terminal domain"/>
    <property type="match status" value="1"/>
</dbReference>
<reference evidence="4 5" key="1">
    <citation type="submission" date="2017-07" db="EMBL/GenBank/DDBJ databases">
        <title>Complete genome sequence of Actinoalloteichus hoggarensis DSM 45943, type strain of Actinoalloteichus hoggarensis.</title>
        <authorList>
            <person name="Ruckert C."/>
            <person name="Nouioui I."/>
            <person name="Willmese J."/>
            <person name="van Wezel G."/>
            <person name="Klenk H.-P."/>
            <person name="Kalinowski J."/>
            <person name="Zotchev S.B."/>
        </authorList>
    </citation>
    <scope>NUCLEOTIDE SEQUENCE [LARGE SCALE GENOMIC DNA]</scope>
    <source>
        <strain evidence="4 5">DSM 45943</strain>
    </source>
</reference>
<evidence type="ECO:0000313" key="5">
    <source>
        <dbReference type="Proteomes" id="UP000204221"/>
    </source>
</evidence>
<evidence type="ECO:0000256" key="1">
    <source>
        <dbReference type="ARBA" id="ARBA00023002"/>
    </source>
</evidence>
<gene>
    <name evidence="4" type="ORF">AHOG_16720</name>
</gene>
<dbReference type="InterPro" id="IPR050463">
    <property type="entry name" value="Gfo/Idh/MocA_oxidrdct_glycsds"/>
</dbReference>
<evidence type="ECO:0000313" key="4">
    <source>
        <dbReference type="EMBL" id="ASO20970.1"/>
    </source>
</evidence>
<proteinExistence type="predicted"/>
<dbReference type="PANTHER" id="PTHR43818:SF11">
    <property type="entry name" value="BCDNA.GH03377"/>
    <property type="match status" value="1"/>
</dbReference>
<keyword evidence="1" id="KW-0560">Oxidoreductase</keyword>
<organism evidence="4 5">
    <name type="scientific">Actinoalloteichus hoggarensis</name>
    <dbReference type="NCBI Taxonomy" id="1470176"/>
    <lineage>
        <taxon>Bacteria</taxon>
        <taxon>Bacillati</taxon>
        <taxon>Actinomycetota</taxon>
        <taxon>Actinomycetes</taxon>
        <taxon>Pseudonocardiales</taxon>
        <taxon>Pseudonocardiaceae</taxon>
        <taxon>Actinoalloteichus</taxon>
    </lineage>
</organism>
<dbReference type="Gene3D" id="3.30.360.10">
    <property type="entry name" value="Dihydrodipicolinate Reductase, domain 2"/>
    <property type="match status" value="1"/>
</dbReference>
<protein>
    <recommendedName>
        <fullName evidence="3">GFO/IDH/MocA-like oxidoreductase domain-containing protein</fullName>
    </recommendedName>
</protein>
<dbReference type="InterPro" id="IPR036291">
    <property type="entry name" value="NAD(P)-bd_dom_sf"/>
</dbReference>
<dbReference type="GO" id="GO:0016491">
    <property type="term" value="F:oxidoreductase activity"/>
    <property type="evidence" value="ECO:0007669"/>
    <property type="project" value="UniProtKB-KW"/>
</dbReference>